<dbReference type="PROSITE" id="PS50222">
    <property type="entry name" value="EF_HAND_2"/>
    <property type="match status" value="2"/>
</dbReference>
<dbReference type="GO" id="GO:0005509">
    <property type="term" value="F:calcium ion binding"/>
    <property type="evidence" value="ECO:0007669"/>
    <property type="project" value="InterPro"/>
</dbReference>
<name>A0AAE1VFZ8_9SOLA</name>
<evidence type="ECO:0000256" key="2">
    <source>
        <dbReference type="ARBA" id="ARBA00022737"/>
    </source>
</evidence>
<dbReference type="EMBL" id="JAVYJV010000006">
    <property type="protein sequence ID" value="KAK4367552.1"/>
    <property type="molecule type" value="Genomic_DNA"/>
</dbReference>
<evidence type="ECO:0000313" key="6">
    <source>
        <dbReference type="EMBL" id="KAK4367552.1"/>
    </source>
</evidence>
<evidence type="ECO:0000259" key="5">
    <source>
        <dbReference type="PROSITE" id="PS50222"/>
    </source>
</evidence>
<keyword evidence="7" id="KW-1185">Reference proteome</keyword>
<dbReference type="InterPro" id="IPR002048">
    <property type="entry name" value="EF_hand_dom"/>
</dbReference>
<dbReference type="AlphaFoldDB" id="A0AAE1VFZ8"/>
<proteinExistence type="predicted"/>
<dbReference type="Gene3D" id="1.10.238.10">
    <property type="entry name" value="EF-hand"/>
    <property type="match status" value="1"/>
</dbReference>
<dbReference type="PANTHER" id="PTHR10891">
    <property type="entry name" value="EF-HAND CALCIUM-BINDING DOMAIN CONTAINING PROTEIN"/>
    <property type="match status" value="1"/>
</dbReference>
<dbReference type="Proteomes" id="UP001291623">
    <property type="component" value="Unassembled WGS sequence"/>
</dbReference>
<feature type="domain" description="EF-hand" evidence="5">
    <location>
        <begin position="126"/>
        <end position="161"/>
    </location>
</feature>
<dbReference type="InterPro" id="IPR018247">
    <property type="entry name" value="EF_Hand_1_Ca_BS"/>
</dbReference>
<feature type="domain" description="EF-hand" evidence="5">
    <location>
        <begin position="164"/>
        <end position="193"/>
    </location>
</feature>
<dbReference type="PROSITE" id="PS00018">
    <property type="entry name" value="EF_HAND_1"/>
    <property type="match status" value="2"/>
</dbReference>
<evidence type="ECO:0000256" key="4">
    <source>
        <dbReference type="SAM" id="Phobius"/>
    </source>
</evidence>
<dbReference type="SMART" id="SM00054">
    <property type="entry name" value="EFh"/>
    <property type="match status" value="2"/>
</dbReference>
<keyword evidence="2" id="KW-0677">Repeat</keyword>
<dbReference type="CDD" id="cd00051">
    <property type="entry name" value="EFh"/>
    <property type="match status" value="1"/>
</dbReference>
<evidence type="ECO:0000256" key="3">
    <source>
        <dbReference type="ARBA" id="ARBA00022837"/>
    </source>
</evidence>
<protein>
    <recommendedName>
        <fullName evidence="5">EF-hand domain-containing protein</fullName>
    </recommendedName>
</protein>
<evidence type="ECO:0000256" key="1">
    <source>
        <dbReference type="ARBA" id="ARBA00022723"/>
    </source>
</evidence>
<keyword evidence="4" id="KW-0472">Membrane</keyword>
<keyword evidence="4" id="KW-0812">Transmembrane</keyword>
<keyword evidence="3" id="KW-0106">Calcium</keyword>
<dbReference type="InterPro" id="IPR039647">
    <property type="entry name" value="EF_hand_pair_protein_CML-like"/>
</dbReference>
<evidence type="ECO:0000313" key="7">
    <source>
        <dbReference type="Proteomes" id="UP001291623"/>
    </source>
</evidence>
<keyword evidence="4" id="KW-1133">Transmembrane helix</keyword>
<comment type="caution">
    <text evidence="6">The sequence shown here is derived from an EMBL/GenBank/DDBJ whole genome shotgun (WGS) entry which is preliminary data.</text>
</comment>
<accession>A0AAE1VFZ8</accession>
<reference evidence="6" key="1">
    <citation type="submission" date="2023-12" db="EMBL/GenBank/DDBJ databases">
        <title>Genome assembly of Anisodus tanguticus.</title>
        <authorList>
            <person name="Wang Y.-J."/>
        </authorList>
    </citation>
    <scope>NUCLEOTIDE SEQUENCE</scope>
    <source>
        <strain evidence="6">KB-2021</strain>
        <tissue evidence="6">Leaf</tissue>
    </source>
</reference>
<sequence length="193" mass="22266">MAAPSYLNRFSFKRFPVTTIPVPLLIHGAVGFFFLYIIFDCARRLFSFLSFAKSRVYHSDSQGEKEKTYQKLTSFCEKLVDESLCTEEVEMIMANLGIFANPEGVKIQERLDSNDIFDLFGEELEAKEQDVRGAFDVFDENKDGFIDELDLQRVLYALGLKEVSELDNCKKMIMAFDENGDGRIDFHEFVKLF</sequence>
<dbReference type="Pfam" id="PF13499">
    <property type="entry name" value="EF-hand_7"/>
    <property type="match status" value="1"/>
</dbReference>
<gene>
    <name evidence="6" type="ORF">RND71_011344</name>
</gene>
<dbReference type="InterPro" id="IPR011992">
    <property type="entry name" value="EF-hand-dom_pair"/>
</dbReference>
<keyword evidence="1" id="KW-0479">Metal-binding</keyword>
<feature type="transmembrane region" description="Helical" evidence="4">
    <location>
        <begin position="20"/>
        <end position="39"/>
    </location>
</feature>
<dbReference type="SUPFAM" id="SSF47473">
    <property type="entry name" value="EF-hand"/>
    <property type="match status" value="1"/>
</dbReference>
<organism evidence="6 7">
    <name type="scientific">Anisodus tanguticus</name>
    <dbReference type="NCBI Taxonomy" id="243964"/>
    <lineage>
        <taxon>Eukaryota</taxon>
        <taxon>Viridiplantae</taxon>
        <taxon>Streptophyta</taxon>
        <taxon>Embryophyta</taxon>
        <taxon>Tracheophyta</taxon>
        <taxon>Spermatophyta</taxon>
        <taxon>Magnoliopsida</taxon>
        <taxon>eudicotyledons</taxon>
        <taxon>Gunneridae</taxon>
        <taxon>Pentapetalae</taxon>
        <taxon>asterids</taxon>
        <taxon>lamiids</taxon>
        <taxon>Solanales</taxon>
        <taxon>Solanaceae</taxon>
        <taxon>Solanoideae</taxon>
        <taxon>Hyoscyameae</taxon>
        <taxon>Anisodus</taxon>
    </lineage>
</organism>